<evidence type="ECO:0000256" key="1">
    <source>
        <dbReference type="SAM" id="MobiDB-lite"/>
    </source>
</evidence>
<evidence type="ECO:0000313" key="2">
    <source>
        <dbReference type="EMBL" id="KAG7055266.1"/>
    </source>
</evidence>
<gene>
    <name evidence="2" type="ORF">JMJ77_007730</name>
</gene>
<proteinExistence type="predicted"/>
<dbReference type="AlphaFoldDB" id="A0A9P7RDE1"/>
<name>A0A9P7RDE1_9PEZI</name>
<accession>A0A9P7RDE1</accession>
<feature type="region of interest" description="Disordered" evidence="1">
    <location>
        <begin position="30"/>
        <end position="80"/>
    </location>
</feature>
<protein>
    <submittedName>
        <fullName evidence="2">Uncharacterized protein</fullName>
    </submittedName>
</protein>
<organism evidence="2 3">
    <name type="scientific">Colletotrichum scovillei</name>
    <dbReference type="NCBI Taxonomy" id="1209932"/>
    <lineage>
        <taxon>Eukaryota</taxon>
        <taxon>Fungi</taxon>
        <taxon>Dikarya</taxon>
        <taxon>Ascomycota</taxon>
        <taxon>Pezizomycotina</taxon>
        <taxon>Sordariomycetes</taxon>
        <taxon>Hypocreomycetidae</taxon>
        <taxon>Glomerellales</taxon>
        <taxon>Glomerellaceae</taxon>
        <taxon>Colletotrichum</taxon>
        <taxon>Colletotrichum acutatum species complex</taxon>
    </lineage>
</organism>
<dbReference type="EMBL" id="JAESDN010000002">
    <property type="protein sequence ID" value="KAG7055266.1"/>
    <property type="molecule type" value="Genomic_DNA"/>
</dbReference>
<evidence type="ECO:0000313" key="3">
    <source>
        <dbReference type="Proteomes" id="UP000699042"/>
    </source>
</evidence>
<dbReference type="Proteomes" id="UP000699042">
    <property type="component" value="Unassembled WGS sequence"/>
</dbReference>
<feature type="non-terminal residue" evidence="2">
    <location>
        <position position="1"/>
    </location>
</feature>
<reference evidence="2" key="1">
    <citation type="submission" date="2021-05" db="EMBL/GenBank/DDBJ databases">
        <title>Comparative genomics of three Colletotrichum scovillei strains and genetic complementation revealed genes involved fungal growth and virulence on chili pepper.</title>
        <authorList>
            <person name="Hsieh D.-K."/>
            <person name="Chuang S.-C."/>
            <person name="Chen C.-Y."/>
            <person name="Chao Y.-T."/>
            <person name="Lu M.-Y.J."/>
            <person name="Lee M.-H."/>
            <person name="Shih M.-C."/>
        </authorList>
    </citation>
    <scope>NUCLEOTIDE SEQUENCE</scope>
    <source>
        <strain evidence="2">Coll-153</strain>
    </source>
</reference>
<keyword evidence="3" id="KW-1185">Reference proteome</keyword>
<sequence length="108" mass="12454">WQHTSFGLCAFHDTHRESLSCLSQEPCLPPNQSQTLQLTADRDDERNSFSLEDTKTPTSSQEEAKKPRRPSRSQGKSSRSQWLVQIVPWNLLWCFEFFTSATVRIPSL</sequence>
<feature type="compositionally biased region" description="Basic and acidic residues" evidence="1">
    <location>
        <begin position="40"/>
        <end position="55"/>
    </location>
</feature>
<comment type="caution">
    <text evidence="2">The sequence shown here is derived from an EMBL/GenBank/DDBJ whole genome shotgun (WGS) entry which is preliminary data.</text>
</comment>